<accession>A0A6J4JQT5</accession>
<gene>
    <name evidence="2" type="ORF">AVDCRST_MAG48-52</name>
</gene>
<evidence type="ECO:0000313" key="2">
    <source>
        <dbReference type="EMBL" id="CAA9285051.1"/>
    </source>
</evidence>
<reference evidence="2" key="1">
    <citation type="submission" date="2020-02" db="EMBL/GenBank/DDBJ databases">
        <authorList>
            <person name="Meier V. D."/>
        </authorList>
    </citation>
    <scope>NUCLEOTIDE SEQUENCE</scope>
    <source>
        <strain evidence="2">AVDCRST_MAG48</strain>
    </source>
</reference>
<evidence type="ECO:0000256" key="1">
    <source>
        <dbReference type="SAM" id="MobiDB-lite"/>
    </source>
</evidence>
<sequence length="45" mass="4987">VGTIPEGVGAPRRRRPRAAPRRRGRGRRPGCPRPRGRPAPRAPRV</sequence>
<dbReference type="AlphaFoldDB" id="A0A6J4JQT5"/>
<proteinExistence type="predicted"/>
<protein>
    <submittedName>
        <fullName evidence="2">Uncharacterized protein</fullName>
    </submittedName>
</protein>
<organism evidence="2">
    <name type="scientific">uncultured Friedmanniella sp</name>
    <dbReference type="NCBI Taxonomy" id="335381"/>
    <lineage>
        <taxon>Bacteria</taxon>
        <taxon>Bacillati</taxon>
        <taxon>Actinomycetota</taxon>
        <taxon>Actinomycetes</taxon>
        <taxon>Propionibacteriales</taxon>
        <taxon>Nocardioidaceae</taxon>
        <taxon>Friedmanniella</taxon>
        <taxon>environmental samples</taxon>
    </lineage>
</organism>
<feature type="non-terminal residue" evidence="2">
    <location>
        <position position="45"/>
    </location>
</feature>
<dbReference type="EMBL" id="CADCTS010000008">
    <property type="protein sequence ID" value="CAA9285051.1"/>
    <property type="molecule type" value="Genomic_DNA"/>
</dbReference>
<feature type="compositionally biased region" description="Basic residues" evidence="1">
    <location>
        <begin position="11"/>
        <end position="45"/>
    </location>
</feature>
<name>A0A6J4JQT5_9ACTN</name>
<feature type="region of interest" description="Disordered" evidence="1">
    <location>
        <begin position="1"/>
        <end position="45"/>
    </location>
</feature>
<feature type="non-terminal residue" evidence="2">
    <location>
        <position position="1"/>
    </location>
</feature>